<protein>
    <submittedName>
        <fullName evidence="2">Uncharacterized protein</fullName>
    </submittedName>
</protein>
<evidence type="ECO:0000313" key="2">
    <source>
        <dbReference type="EMBL" id="ACV76859.1"/>
    </source>
</evidence>
<sequence precursor="true">MLTPARSGGRRRWVLVAGGLGLAGLIVVTAVVAWSSKDPAASHALTTPASGAPSATAGVSRQSVSVSSSALLPGGRPDSTLVGGQTDHLVFARLVAQALLAYDPSTDFTARNQDLLNAAAPAPYGDEARLAQDLTALTPSGPALDSMRKNRTTVTLDLTDVEVSVWAANRLAGIGASPGVYGIDVTGQQTITTKGGPPTAVPVALGITVACPPATTFCTLDGVLPAHLQDALGSK</sequence>
<dbReference type="Proteomes" id="UP000002218">
    <property type="component" value="Chromosome"/>
</dbReference>
<reference evidence="3" key="1">
    <citation type="submission" date="2009-09" db="EMBL/GenBank/DDBJ databases">
        <title>The complete genome of Nakamurella multipartita DSM 44233.</title>
        <authorList>
            <consortium name="US DOE Joint Genome Institute (JGI-PGF)"/>
            <person name="Lucas S."/>
            <person name="Copeland A."/>
            <person name="Lapidus A."/>
            <person name="Glavina del Rio T."/>
            <person name="Dalin E."/>
            <person name="Tice H."/>
            <person name="Bruce D."/>
            <person name="Goodwin L."/>
            <person name="Pitluck S."/>
            <person name="Kyrpides N."/>
            <person name="Mavromatis K."/>
            <person name="Ivanova N."/>
            <person name="Ovchinnikova G."/>
            <person name="Sims D."/>
            <person name="Meincke L."/>
            <person name="Brettin T."/>
            <person name="Detter J.C."/>
            <person name="Han C."/>
            <person name="Larimer F."/>
            <person name="Land M."/>
            <person name="Hauser L."/>
            <person name="Markowitz V."/>
            <person name="Cheng J.-F."/>
            <person name="Hugenholtz P."/>
            <person name="Woyke T."/>
            <person name="Wu D."/>
            <person name="Klenk H.-P."/>
            <person name="Eisen J.A."/>
        </authorList>
    </citation>
    <scope>NUCLEOTIDE SEQUENCE [LARGE SCALE GENOMIC DNA]</scope>
    <source>
        <strain evidence="3">ATCC 700099 / DSM 44233 / CIP 104796 / JCM 9543 / NBRC 105858 / Y-104</strain>
    </source>
</reference>
<evidence type="ECO:0000256" key="1">
    <source>
        <dbReference type="SAM" id="Phobius"/>
    </source>
</evidence>
<proteinExistence type="predicted"/>
<keyword evidence="1" id="KW-0472">Membrane</keyword>
<dbReference type="STRING" id="479431.Namu_0439"/>
<gene>
    <name evidence="2" type="ordered locus">Namu_0439</name>
</gene>
<feature type="transmembrane region" description="Helical" evidence="1">
    <location>
        <begin position="12"/>
        <end position="34"/>
    </location>
</feature>
<accession>C8X688</accession>
<dbReference type="InParanoid" id="C8X688"/>
<reference evidence="2 3" key="2">
    <citation type="journal article" date="2010" name="Stand. Genomic Sci.">
        <title>Complete genome sequence of Nakamurella multipartita type strain (Y-104).</title>
        <authorList>
            <person name="Tice H."/>
            <person name="Mayilraj S."/>
            <person name="Sims D."/>
            <person name="Lapidus A."/>
            <person name="Nolan M."/>
            <person name="Lucas S."/>
            <person name="Glavina Del Rio T."/>
            <person name="Copeland A."/>
            <person name="Cheng J.F."/>
            <person name="Meincke L."/>
            <person name="Bruce D."/>
            <person name="Goodwin L."/>
            <person name="Pitluck S."/>
            <person name="Ivanova N."/>
            <person name="Mavromatis K."/>
            <person name="Ovchinnikova G."/>
            <person name="Pati A."/>
            <person name="Chen A."/>
            <person name="Palaniappan K."/>
            <person name="Land M."/>
            <person name="Hauser L."/>
            <person name="Chang Y.J."/>
            <person name="Jeffries C.D."/>
            <person name="Detter J.C."/>
            <person name="Brettin T."/>
            <person name="Rohde M."/>
            <person name="Goker M."/>
            <person name="Bristow J."/>
            <person name="Eisen J.A."/>
            <person name="Markowitz V."/>
            <person name="Hugenholtz P."/>
            <person name="Kyrpides N.C."/>
            <person name="Klenk H.P."/>
            <person name="Chen F."/>
        </authorList>
    </citation>
    <scope>NUCLEOTIDE SEQUENCE [LARGE SCALE GENOMIC DNA]</scope>
    <source>
        <strain evidence="3">ATCC 700099 / DSM 44233 / CIP 104796 / JCM 9543 / NBRC 105858 / Y-104</strain>
    </source>
</reference>
<keyword evidence="1" id="KW-1133">Transmembrane helix</keyword>
<dbReference type="HOGENOM" id="CLU_1179205_0_0_11"/>
<organism evidence="2 3">
    <name type="scientific">Nakamurella multipartita (strain ATCC 700099 / DSM 44233 / CIP 104796 / JCM 9543 / NBRC 105858 / Y-104)</name>
    <name type="common">Microsphaera multipartita</name>
    <dbReference type="NCBI Taxonomy" id="479431"/>
    <lineage>
        <taxon>Bacteria</taxon>
        <taxon>Bacillati</taxon>
        <taxon>Actinomycetota</taxon>
        <taxon>Actinomycetes</taxon>
        <taxon>Nakamurellales</taxon>
        <taxon>Nakamurellaceae</taxon>
        <taxon>Nakamurella</taxon>
    </lineage>
</organism>
<evidence type="ECO:0000313" key="3">
    <source>
        <dbReference type="Proteomes" id="UP000002218"/>
    </source>
</evidence>
<keyword evidence="1" id="KW-0812">Transmembrane</keyword>
<keyword evidence="3" id="KW-1185">Reference proteome</keyword>
<dbReference type="KEGG" id="nml:Namu_0439"/>
<dbReference type="EMBL" id="CP001737">
    <property type="protein sequence ID" value="ACV76859.1"/>
    <property type="molecule type" value="Genomic_DNA"/>
</dbReference>
<dbReference type="AlphaFoldDB" id="C8X688"/>
<name>C8X688_NAKMY</name>